<evidence type="ECO:0000313" key="2">
    <source>
        <dbReference type="EMBL" id="AKP76904.1"/>
    </source>
</evidence>
<dbReference type="EMBL" id="CP010586">
    <property type="protein sequence ID" value="AKP76904.1"/>
    <property type="molecule type" value="Genomic_DNA"/>
</dbReference>
<proteinExistence type="predicted"/>
<dbReference type="Proteomes" id="UP000036410">
    <property type="component" value="Chromosome"/>
</dbReference>
<feature type="transmembrane region" description="Helical" evidence="1">
    <location>
        <begin position="26"/>
        <end position="43"/>
    </location>
</feature>
<protein>
    <submittedName>
        <fullName evidence="2">YibE/F-like protein</fullName>
    </submittedName>
</protein>
<organism evidence="2 3">
    <name type="scientific">Priestia megaterium Q3</name>
    <dbReference type="NCBI Taxonomy" id="1452722"/>
    <lineage>
        <taxon>Bacteria</taxon>
        <taxon>Bacillati</taxon>
        <taxon>Bacillota</taxon>
        <taxon>Bacilli</taxon>
        <taxon>Bacillales</taxon>
        <taxon>Bacillaceae</taxon>
        <taxon>Priestia</taxon>
    </lineage>
</organism>
<keyword evidence="1" id="KW-0472">Membrane</keyword>
<dbReference type="AlphaFoldDB" id="A0A806TFP2"/>
<feature type="transmembrane region" description="Helical" evidence="1">
    <location>
        <begin position="191"/>
        <end position="211"/>
    </location>
</feature>
<dbReference type="Pfam" id="PF07907">
    <property type="entry name" value="YibE_F"/>
    <property type="match status" value="1"/>
</dbReference>
<dbReference type="PANTHER" id="PTHR41771">
    <property type="entry name" value="MEMBRANE PROTEIN-RELATED"/>
    <property type="match status" value="1"/>
</dbReference>
<reference evidence="2 3" key="1">
    <citation type="submission" date="2015-01" db="EMBL/GenBank/DDBJ databases">
        <title>Genome sequence of bacillus megaterium Q3.</title>
        <authorList>
            <person name="Wang Y."/>
            <person name="Luo K."/>
            <person name="Bai L."/>
            <person name="Luo F."/>
        </authorList>
    </citation>
    <scope>NUCLEOTIDE SEQUENCE [LARGE SCALE GENOMIC DNA]</scope>
    <source>
        <strain evidence="2 3">Q3</strain>
    </source>
</reference>
<keyword evidence="1" id="KW-1133">Transmembrane helix</keyword>
<feature type="transmembrane region" description="Helical" evidence="1">
    <location>
        <begin position="164"/>
        <end position="185"/>
    </location>
</feature>
<accession>A0A806TFP2</accession>
<gene>
    <name evidence="2" type="ORF">AS52_01939</name>
</gene>
<feature type="transmembrane region" description="Helical" evidence="1">
    <location>
        <begin position="356"/>
        <end position="381"/>
    </location>
</feature>
<feature type="transmembrane region" description="Helical" evidence="1">
    <location>
        <begin position="268"/>
        <end position="291"/>
    </location>
</feature>
<keyword evidence="1" id="KW-0812">Transmembrane</keyword>
<feature type="transmembrane region" description="Helical" evidence="1">
    <location>
        <begin position="312"/>
        <end position="336"/>
    </location>
</feature>
<feature type="transmembrane region" description="Helical" evidence="1">
    <location>
        <begin position="220"/>
        <end position="240"/>
    </location>
</feature>
<sequence>MSTLYAQHIRNLFSKIKSNKSSRKQIFLYILGICCLCIALIVTNHNYSLYKKPIAEVVKTNVVEKNKSADLNHNKDTVYSQEIVAKIMNGKYKGRLIHLENTYSYSGAYDQKYTVGTDLFVSLEKNSQHALNGTIEGVKRDKQVTAVAGLFILILLAIGRKQGFYSIISLFINIVLLIGALNVYLALGNVSLLAVCMVAVVLFTVISLLLVSGNKEKTHVAIISTLIGTFVSLLIAYGVMQLTDSNGLHYEGMEFVTIPPQKIFMSEVLIGSLGAVMDVAITITSSVYELYEKNKEIARKDLLKSGKEIGGDIMGAMTNILFFSYISGTIPMVLLYLKNGSPLGYTFSMNFSLELIRALTGSIGIVLTIPITLYLSILFIFRKGNRK</sequence>
<dbReference type="PANTHER" id="PTHR41771:SF1">
    <property type="entry name" value="MEMBRANE PROTEIN"/>
    <property type="match status" value="1"/>
</dbReference>
<feature type="transmembrane region" description="Helical" evidence="1">
    <location>
        <begin position="143"/>
        <end position="159"/>
    </location>
</feature>
<evidence type="ECO:0000313" key="3">
    <source>
        <dbReference type="Proteomes" id="UP000036410"/>
    </source>
</evidence>
<dbReference type="InterPro" id="IPR012507">
    <property type="entry name" value="YibE_F"/>
</dbReference>
<evidence type="ECO:0000256" key="1">
    <source>
        <dbReference type="SAM" id="Phobius"/>
    </source>
</evidence>
<name>A0A806TFP2_PRIMG</name>